<dbReference type="Proteomes" id="UP000749559">
    <property type="component" value="Unassembled WGS sequence"/>
</dbReference>
<feature type="compositionally biased region" description="Basic and acidic residues" evidence="1">
    <location>
        <begin position="105"/>
        <end position="123"/>
    </location>
</feature>
<feature type="region of interest" description="Disordered" evidence="1">
    <location>
        <begin position="67"/>
        <end position="123"/>
    </location>
</feature>
<comment type="caution">
    <text evidence="2">The sequence shown here is derived from an EMBL/GenBank/DDBJ whole genome shotgun (WGS) entry which is preliminary data.</text>
</comment>
<organism evidence="2 3">
    <name type="scientific">Owenia fusiformis</name>
    <name type="common">Polychaete worm</name>
    <dbReference type="NCBI Taxonomy" id="6347"/>
    <lineage>
        <taxon>Eukaryota</taxon>
        <taxon>Metazoa</taxon>
        <taxon>Spiralia</taxon>
        <taxon>Lophotrochozoa</taxon>
        <taxon>Annelida</taxon>
        <taxon>Polychaeta</taxon>
        <taxon>Sedentaria</taxon>
        <taxon>Canalipalpata</taxon>
        <taxon>Sabellida</taxon>
        <taxon>Oweniida</taxon>
        <taxon>Oweniidae</taxon>
        <taxon>Owenia</taxon>
    </lineage>
</organism>
<gene>
    <name evidence="2" type="ORF">OFUS_LOCUS2324</name>
</gene>
<feature type="compositionally biased region" description="Acidic residues" evidence="1">
    <location>
        <begin position="1"/>
        <end position="12"/>
    </location>
</feature>
<evidence type="ECO:0000313" key="2">
    <source>
        <dbReference type="EMBL" id="CAH1774962.1"/>
    </source>
</evidence>
<name>A0A8S4N2A9_OWEFU</name>
<accession>A0A8S4N2A9</accession>
<evidence type="ECO:0000313" key="3">
    <source>
        <dbReference type="Proteomes" id="UP000749559"/>
    </source>
</evidence>
<protein>
    <submittedName>
        <fullName evidence="2">Uncharacterized protein</fullName>
    </submittedName>
</protein>
<reference evidence="2" key="1">
    <citation type="submission" date="2022-03" db="EMBL/GenBank/DDBJ databases">
        <authorList>
            <person name="Martin C."/>
        </authorList>
    </citation>
    <scope>NUCLEOTIDE SEQUENCE</scope>
</reference>
<feature type="region of interest" description="Disordered" evidence="1">
    <location>
        <begin position="1"/>
        <end position="40"/>
    </location>
</feature>
<dbReference type="EMBL" id="CAIIXF020000001">
    <property type="protein sequence ID" value="CAH1774962.1"/>
    <property type="molecule type" value="Genomic_DNA"/>
</dbReference>
<dbReference type="AlphaFoldDB" id="A0A8S4N2A9"/>
<keyword evidence="3" id="KW-1185">Reference proteome</keyword>
<proteinExistence type="predicted"/>
<dbReference type="OrthoDB" id="6618101at2759"/>
<sequence length="136" mass="15054">MSVEMEQGDNIEDVVRRNKVAVKNQENPFSPDGELSHKGDEIVKRSTITRNEVIIYDPDLVPEEVEVSETVEAVEATPNASQPSRPNDLPKENGKDTTTPQEVDVEVKDNEAETPGHAEKVTLPKDKGKCKCCVIQ</sequence>
<evidence type="ECO:0000256" key="1">
    <source>
        <dbReference type="SAM" id="MobiDB-lite"/>
    </source>
</evidence>